<feature type="domain" description="Fibronectin type-III" evidence="6">
    <location>
        <begin position="227"/>
        <end position="324"/>
    </location>
</feature>
<dbReference type="AlphaFoldDB" id="A0A370B9S1"/>
<evidence type="ECO:0000313" key="7">
    <source>
        <dbReference type="EMBL" id="RDG38381.1"/>
    </source>
</evidence>
<dbReference type="InterPro" id="IPR013783">
    <property type="entry name" value="Ig-like_fold"/>
</dbReference>
<keyword evidence="5" id="KW-0732">Signal</keyword>
<feature type="domain" description="Fibronectin type-III" evidence="6">
    <location>
        <begin position="35"/>
        <end position="122"/>
    </location>
</feature>
<evidence type="ECO:0000256" key="2">
    <source>
        <dbReference type="ARBA" id="ARBA00023295"/>
    </source>
</evidence>
<evidence type="ECO:0000259" key="6">
    <source>
        <dbReference type="PROSITE" id="PS50853"/>
    </source>
</evidence>
<keyword evidence="3" id="KW-0624">Polysaccharide degradation</keyword>
<dbReference type="PANTHER" id="PTHR46708:SF2">
    <property type="entry name" value="FIBRONECTIN TYPE-III DOMAIN-CONTAINING PROTEIN"/>
    <property type="match status" value="1"/>
</dbReference>
<dbReference type="InterPro" id="IPR036116">
    <property type="entry name" value="FN3_sf"/>
</dbReference>
<dbReference type="EMBL" id="QQNA01000060">
    <property type="protein sequence ID" value="RDG38381.1"/>
    <property type="molecule type" value="Genomic_DNA"/>
</dbReference>
<dbReference type="PANTHER" id="PTHR46708">
    <property type="entry name" value="TENASCIN"/>
    <property type="match status" value="1"/>
</dbReference>
<organism evidence="7 8">
    <name type="scientific">Streptomyces corynorhini</name>
    <dbReference type="NCBI Taxonomy" id="2282652"/>
    <lineage>
        <taxon>Bacteria</taxon>
        <taxon>Bacillati</taxon>
        <taxon>Actinomycetota</taxon>
        <taxon>Actinomycetes</taxon>
        <taxon>Kitasatosporales</taxon>
        <taxon>Streptomycetaceae</taxon>
        <taxon>Streptomyces</taxon>
    </lineage>
</organism>
<dbReference type="Gene3D" id="2.60.40.10">
    <property type="entry name" value="Immunoglobulins"/>
    <property type="match status" value="3"/>
</dbReference>
<evidence type="ECO:0000256" key="1">
    <source>
        <dbReference type="ARBA" id="ARBA00022737"/>
    </source>
</evidence>
<protein>
    <submittedName>
        <fullName evidence="7">Fibronectin type III domain-containing protein</fullName>
    </submittedName>
</protein>
<feature type="domain" description="Fibronectin type-III" evidence="6">
    <location>
        <begin position="129"/>
        <end position="219"/>
    </location>
</feature>
<dbReference type="PROSITE" id="PS50853">
    <property type="entry name" value="FN3"/>
    <property type="match status" value="3"/>
</dbReference>
<feature type="signal peptide" evidence="5">
    <location>
        <begin position="1"/>
        <end position="24"/>
    </location>
</feature>
<proteinExistence type="predicted"/>
<evidence type="ECO:0000256" key="4">
    <source>
        <dbReference type="SAM" id="MobiDB-lite"/>
    </source>
</evidence>
<keyword evidence="8" id="KW-1185">Reference proteome</keyword>
<dbReference type="RefSeq" id="WP_114623323.1">
    <property type="nucleotide sequence ID" value="NZ_QQNA01000060.1"/>
</dbReference>
<reference evidence="7 8" key="1">
    <citation type="submission" date="2018-07" db="EMBL/GenBank/DDBJ databases">
        <title>Streptomyces species from bats.</title>
        <authorList>
            <person name="Dunlap C."/>
        </authorList>
    </citation>
    <scope>NUCLEOTIDE SEQUENCE [LARGE SCALE GENOMIC DNA]</scope>
    <source>
        <strain evidence="7 8">AC230</strain>
    </source>
</reference>
<dbReference type="GO" id="GO:0000272">
    <property type="term" value="P:polysaccharide catabolic process"/>
    <property type="evidence" value="ECO:0007669"/>
    <property type="project" value="UniProtKB-KW"/>
</dbReference>
<accession>A0A370B9S1</accession>
<evidence type="ECO:0000313" key="8">
    <source>
        <dbReference type="Proteomes" id="UP000253741"/>
    </source>
</evidence>
<feature type="region of interest" description="Disordered" evidence="4">
    <location>
        <begin position="106"/>
        <end position="143"/>
    </location>
</feature>
<comment type="caution">
    <text evidence="7">The sequence shown here is derived from an EMBL/GenBank/DDBJ whole genome shotgun (WGS) entry which is preliminary data.</text>
</comment>
<dbReference type="CDD" id="cd00063">
    <property type="entry name" value="FN3"/>
    <property type="match status" value="3"/>
</dbReference>
<dbReference type="SUPFAM" id="SSF49265">
    <property type="entry name" value="Fibronectin type III"/>
    <property type="match status" value="2"/>
</dbReference>
<dbReference type="InterPro" id="IPR003961">
    <property type="entry name" value="FN3_dom"/>
</dbReference>
<evidence type="ECO:0000256" key="3">
    <source>
        <dbReference type="ARBA" id="ARBA00023326"/>
    </source>
</evidence>
<feature type="chain" id="PRO_5016943957" evidence="5">
    <location>
        <begin position="25"/>
        <end position="326"/>
    </location>
</feature>
<dbReference type="OrthoDB" id="4320050at2"/>
<dbReference type="InterPro" id="IPR050991">
    <property type="entry name" value="ECM_Regulatory_Proteins"/>
</dbReference>
<keyword evidence="2" id="KW-0378">Hydrolase</keyword>
<dbReference type="SMART" id="SM00060">
    <property type="entry name" value="FN3"/>
    <property type="match status" value="3"/>
</dbReference>
<keyword evidence="2" id="KW-0326">Glycosidase</keyword>
<gene>
    <name evidence="7" type="ORF">DVH02_09530</name>
</gene>
<dbReference type="Pfam" id="PF00041">
    <property type="entry name" value="fn3"/>
    <property type="match status" value="2"/>
</dbReference>
<name>A0A370B9S1_9ACTN</name>
<dbReference type="GO" id="GO:0016798">
    <property type="term" value="F:hydrolase activity, acting on glycosyl bonds"/>
    <property type="evidence" value="ECO:0007669"/>
    <property type="project" value="UniProtKB-KW"/>
</dbReference>
<dbReference type="Proteomes" id="UP000253741">
    <property type="component" value="Unassembled WGS sequence"/>
</dbReference>
<keyword evidence="1" id="KW-0677">Repeat</keyword>
<keyword evidence="3" id="KW-0119">Carbohydrate metabolism</keyword>
<evidence type="ECO:0000256" key="5">
    <source>
        <dbReference type="SAM" id="SignalP"/>
    </source>
</evidence>
<sequence length="326" mass="34178">MPRNAALAALVPAALLLALAGCGADDEQPAQAPPAPAGVTAQAGSATSIHVMWKPVPENAGVRGYEVYRGGAKVKDVPAERNMIDVTGLKPSTPYTFTVRARGAEGALSPHSGDVPVTTPADVTADTGPPARPTGLRAKSDGPRGALLSWDHAEDGRGIVSYDILQGGARIHSVRGDATSARITRLRPGTHYRFGVTARDAADRTSPAGRTVEITTPKGPGDDPDTAPTAFRATTHTADGAHYADLSWLAPETGVDVPEYQIYLDGKFATTLAWGTEAPKGRAAYSVYVSKRAGETYRVKLRARLPDGEWGAFSAEKTFVTGTDRP</sequence>
<dbReference type="PROSITE" id="PS51257">
    <property type="entry name" value="PROKAR_LIPOPROTEIN"/>
    <property type="match status" value="1"/>
</dbReference>